<gene>
    <name evidence="22" type="ORF">METZ01_LOCUS180008</name>
</gene>
<evidence type="ECO:0000256" key="12">
    <source>
        <dbReference type="ARBA" id="ARBA00022824"/>
    </source>
</evidence>
<keyword evidence="14" id="KW-0333">Golgi apparatus</keyword>
<dbReference type="GO" id="GO:0070573">
    <property type="term" value="F:metallodipeptidase activity"/>
    <property type="evidence" value="ECO:0007669"/>
    <property type="project" value="InterPro"/>
</dbReference>
<evidence type="ECO:0000256" key="6">
    <source>
        <dbReference type="ARBA" id="ARBA00022525"/>
    </source>
</evidence>
<keyword evidence="10" id="KW-0732">Signal</keyword>
<dbReference type="GO" id="GO:0005764">
    <property type="term" value="C:lysosome"/>
    <property type="evidence" value="ECO:0007669"/>
    <property type="project" value="UniProtKB-SubCell"/>
</dbReference>
<keyword evidence="11" id="KW-0378">Hydrolase</keyword>
<dbReference type="GO" id="GO:0005783">
    <property type="term" value="C:endoplasmic reticulum"/>
    <property type="evidence" value="ECO:0007669"/>
    <property type="project" value="UniProtKB-SubCell"/>
</dbReference>
<evidence type="ECO:0000256" key="3">
    <source>
        <dbReference type="ARBA" id="ARBA00004555"/>
    </source>
</evidence>
<keyword evidence="16" id="KW-0865">Zymogen</keyword>
<feature type="domain" description="Peptidase M28" evidence="21">
    <location>
        <begin position="282"/>
        <end position="377"/>
    </location>
</feature>
<evidence type="ECO:0000256" key="13">
    <source>
        <dbReference type="ARBA" id="ARBA00022833"/>
    </source>
</evidence>
<dbReference type="GO" id="GO:0006508">
    <property type="term" value="P:proteolysis"/>
    <property type="evidence" value="ECO:0007669"/>
    <property type="project" value="UniProtKB-KW"/>
</dbReference>
<keyword evidence="18" id="KW-0458">Lysosome</keyword>
<evidence type="ECO:0000256" key="10">
    <source>
        <dbReference type="ARBA" id="ARBA00022729"/>
    </source>
</evidence>
<dbReference type="GO" id="GO:0046872">
    <property type="term" value="F:metal ion binding"/>
    <property type="evidence" value="ECO:0007669"/>
    <property type="project" value="UniProtKB-KW"/>
</dbReference>
<evidence type="ECO:0000256" key="18">
    <source>
        <dbReference type="ARBA" id="ARBA00023228"/>
    </source>
</evidence>
<keyword evidence="15" id="KW-0482">Metalloprotease</keyword>
<evidence type="ECO:0000256" key="19">
    <source>
        <dbReference type="ARBA" id="ARBA00025833"/>
    </source>
</evidence>
<dbReference type="Gene3D" id="3.40.630.10">
    <property type="entry name" value="Zn peptidases"/>
    <property type="match status" value="1"/>
</dbReference>
<reference evidence="22" key="1">
    <citation type="submission" date="2018-05" db="EMBL/GenBank/DDBJ databases">
        <authorList>
            <person name="Lanie J.A."/>
            <person name="Ng W.-L."/>
            <person name="Kazmierczak K.M."/>
            <person name="Andrzejewski T.M."/>
            <person name="Davidsen T.M."/>
            <person name="Wayne K.J."/>
            <person name="Tettelin H."/>
            <person name="Glass J.I."/>
            <person name="Rusch D."/>
            <person name="Podicherti R."/>
            <person name="Tsui H.-C.T."/>
            <person name="Winkler M.E."/>
        </authorList>
    </citation>
    <scope>NUCLEOTIDE SEQUENCE</scope>
</reference>
<evidence type="ECO:0000256" key="7">
    <source>
        <dbReference type="ARBA" id="ARBA00022645"/>
    </source>
</evidence>
<dbReference type="PANTHER" id="PTHR12053">
    <property type="entry name" value="PROTEASE FAMILY M28 PLASMA GLUTAMATE CARBOXYPEPTIDASE-RELATED"/>
    <property type="match status" value="1"/>
</dbReference>
<dbReference type="AlphaFoldDB" id="A0A382CMT5"/>
<keyword evidence="13" id="KW-0862">Zinc</keyword>
<comment type="subcellular location">
    <subcellularLocation>
        <location evidence="1">Endoplasmic reticulum</location>
    </subcellularLocation>
    <subcellularLocation>
        <location evidence="3">Golgi apparatus</location>
    </subcellularLocation>
    <subcellularLocation>
        <location evidence="2">Lysosome</location>
    </subcellularLocation>
    <subcellularLocation>
        <location evidence="4">Secreted</location>
    </subcellularLocation>
</comment>
<dbReference type="InterPro" id="IPR007484">
    <property type="entry name" value="Peptidase_M28"/>
</dbReference>
<evidence type="ECO:0000256" key="8">
    <source>
        <dbReference type="ARBA" id="ARBA00022670"/>
    </source>
</evidence>
<dbReference type="GO" id="GO:0004180">
    <property type="term" value="F:carboxypeptidase activity"/>
    <property type="evidence" value="ECO:0007669"/>
    <property type="project" value="UniProtKB-KW"/>
</dbReference>
<dbReference type="Gene3D" id="3.50.30.30">
    <property type="match status" value="1"/>
</dbReference>
<name>A0A382CMT5_9ZZZZ</name>
<evidence type="ECO:0000256" key="9">
    <source>
        <dbReference type="ARBA" id="ARBA00022723"/>
    </source>
</evidence>
<evidence type="ECO:0000256" key="11">
    <source>
        <dbReference type="ARBA" id="ARBA00022801"/>
    </source>
</evidence>
<keyword evidence="17" id="KW-0325">Glycoprotein</keyword>
<sequence length="406" mass="45172">MIRRMNFLVLVFGIAVAAPAIGQTLATEDTILKSIWTEAMENSQLEQLAHELFDVIGPRLVGTPQANKAHNWALEKYKGWGIAAQNEEWGKWRGWERGVTHIDLIEPRVRTLEGTMLAWSPGTGPQGVTAGLIILSDVDSVAFQAWLPQVEDKFVMMSVPPVTGRTDANWEQYALPPSFERMKAARDSLQKNWNDRIRRYGYNTRTLPVALEEAGAAGVITNRWAAGWGVDRIFSAYTKNIPTVDISIEDYGLLYRLVQFGDNPVLKIVTTARETGEVPTYNTIARLEGTDKADEYVMLSAHFDSWDGASGATDNGTGTLVMMEAIRILKAVYPNPKRTVLVGHWGSEEQGLNGSRAFVKDHPEIVEKLQALFNQDNGTGRVVRMSGSEFIHAGEFLGRWLSQVPQ</sequence>
<comment type="subunit">
    <text evidence="19">Homodimer. The monomeric form is inactive while the homodimer is active.</text>
</comment>
<organism evidence="22">
    <name type="scientific">marine metagenome</name>
    <dbReference type="NCBI Taxonomy" id="408172"/>
    <lineage>
        <taxon>unclassified sequences</taxon>
        <taxon>metagenomes</taxon>
        <taxon>ecological metagenomes</taxon>
    </lineage>
</organism>
<evidence type="ECO:0000313" key="22">
    <source>
        <dbReference type="EMBL" id="SVB27154.1"/>
    </source>
</evidence>
<evidence type="ECO:0000256" key="20">
    <source>
        <dbReference type="ARBA" id="ARBA00033328"/>
    </source>
</evidence>
<dbReference type="InterPro" id="IPR039866">
    <property type="entry name" value="CPQ"/>
</dbReference>
<accession>A0A382CMT5</accession>
<evidence type="ECO:0000256" key="4">
    <source>
        <dbReference type="ARBA" id="ARBA00004613"/>
    </source>
</evidence>
<dbReference type="GO" id="GO:0005794">
    <property type="term" value="C:Golgi apparatus"/>
    <property type="evidence" value="ECO:0007669"/>
    <property type="project" value="UniProtKB-SubCell"/>
</dbReference>
<evidence type="ECO:0000256" key="1">
    <source>
        <dbReference type="ARBA" id="ARBA00004240"/>
    </source>
</evidence>
<evidence type="ECO:0000256" key="5">
    <source>
        <dbReference type="ARBA" id="ARBA00014116"/>
    </source>
</evidence>
<keyword evidence="12" id="KW-0256">Endoplasmic reticulum</keyword>
<dbReference type="PANTHER" id="PTHR12053:SF3">
    <property type="entry name" value="CARBOXYPEPTIDASE Q"/>
    <property type="match status" value="1"/>
</dbReference>
<evidence type="ECO:0000256" key="15">
    <source>
        <dbReference type="ARBA" id="ARBA00023049"/>
    </source>
</evidence>
<dbReference type="EMBL" id="UINC01035169">
    <property type="protein sequence ID" value="SVB27154.1"/>
    <property type="molecule type" value="Genomic_DNA"/>
</dbReference>
<evidence type="ECO:0000256" key="14">
    <source>
        <dbReference type="ARBA" id="ARBA00023034"/>
    </source>
</evidence>
<evidence type="ECO:0000256" key="16">
    <source>
        <dbReference type="ARBA" id="ARBA00023145"/>
    </source>
</evidence>
<dbReference type="SUPFAM" id="SSF53187">
    <property type="entry name" value="Zn-dependent exopeptidases"/>
    <property type="match status" value="1"/>
</dbReference>
<evidence type="ECO:0000259" key="21">
    <source>
        <dbReference type="Pfam" id="PF04389"/>
    </source>
</evidence>
<evidence type="ECO:0000256" key="2">
    <source>
        <dbReference type="ARBA" id="ARBA00004371"/>
    </source>
</evidence>
<keyword evidence="8" id="KW-0645">Protease</keyword>
<evidence type="ECO:0000256" key="17">
    <source>
        <dbReference type="ARBA" id="ARBA00023180"/>
    </source>
</evidence>
<keyword evidence="6" id="KW-0964">Secreted</keyword>
<keyword evidence="9" id="KW-0479">Metal-binding</keyword>
<feature type="non-terminal residue" evidence="22">
    <location>
        <position position="406"/>
    </location>
</feature>
<protein>
    <recommendedName>
        <fullName evidence="5">Carboxypeptidase Q</fullName>
    </recommendedName>
    <alternativeName>
        <fullName evidence="20">Plasma glutamate carboxypeptidase</fullName>
    </alternativeName>
</protein>
<proteinExistence type="predicted"/>
<keyword evidence="7" id="KW-0121">Carboxypeptidase</keyword>
<dbReference type="GO" id="GO:0005576">
    <property type="term" value="C:extracellular region"/>
    <property type="evidence" value="ECO:0007669"/>
    <property type="project" value="UniProtKB-SubCell"/>
</dbReference>
<dbReference type="Pfam" id="PF04389">
    <property type="entry name" value="Peptidase_M28"/>
    <property type="match status" value="1"/>
</dbReference>